<dbReference type="AlphaFoldDB" id="A0A1J5QS96"/>
<feature type="region of interest" description="Disordered" evidence="1">
    <location>
        <begin position="136"/>
        <end position="163"/>
    </location>
</feature>
<reference evidence="2" key="1">
    <citation type="submission" date="2016-10" db="EMBL/GenBank/DDBJ databases">
        <title>Sequence of Gallionella enrichment culture.</title>
        <authorList>
            <person name="Poehlein A."/>
            <person name="Muehling M."/>
            <person name="Daniel R."/>
        </authorList>
    </citation>
    <scope>NUCLEOTIDE SEQUENCE</scope>
</reference>
<gene>
    <name evidence="2" type="ORF">GALL_378990</name>
</gene>
<accession>A0A1J5QS96</accession>
<dbReference type="EMBL" id="MLJW01001072">
    <property type="protein sequence ID" value="OIQ80355.1"/>
    <property type="molecule type" value="Genomic_DNA"/>
</dbReference>
<comment type="caution">
    <text evidence="2">The sequence shown here is derived from an EMBL/GenBank/DDBJ whole genome shotgun (WGS) entry which is preliminary data.</text>
</comment>
<name>A0A1J5QS96_9ZZZZ</name>
<feature type="compositionally biased region" description="Low complexity" evidence="1">
    <location>
        <begin position="76"/>
        <end position="110"/>
    </location>
</feature>
<organism evidence="2">
    <name type="scientific">mine drainage metagenome</name>
    <dbReference type="NCBI Taxonomy" id="410659"/>
    <lineage>
        <taxon>unclassified sequences</taxon>
        <taxon>metagenomes</taxon>
        <taxon>ecological metagenomes</taxon>
    </lineage>
</organism>
<evidence type="ECO:0000313" key="2">
    <source>
        <dbReference type="EMBL" id="OIQ80355.1"/>
    </source>
</evidence>
<proteinExistence type="predicted"/>
<feature type="region of interest" description="Disordered" evidence="1">
    <location>
        <begin position="46"/>
        <end position="110"/>
    </location>
</feature>
<feature type="compositionally biased region" description="Low complexity" evidence="1">
    <location>
        <begin position="46"/>
        <end position="55"/>
    </location>
</feature>
<evidence type="ECO:0000256" key="1">
    <source>
        <dbReference type="SAM" id="MobiDB-lite"/>
    </source>
</evidence>
<protein>
    <submittedName>
        <fullName evidence="2">Uncharacterized protein</fullName>
    </submittedName>
</protein>
<sequence>MRGCHQPITPTASAPIAGHHIQCSGSRSKASSTAYTARVIATAATPTTAPSGTQASKAPTPGQASGGIGKNGVKPSSAARTTAAPTLATSTGSSVSALNSNSSSSMASSTAANGVPNVAVMPAAAPAASSALRSSAVTRTRWPSSEPSAPPVAMIGPSAPNGPPVPIDTAADSGLSHSTRAPMRLRLVRICSIASGMP</sequence>